<protein>
    <submittedName>
        <fullName evidence="3">Hypothetical_protein</fullName>
    </submittedName>
</protein>
<proteinExistence type="predicted"/>
<dbReference type="Proteomes" id="UP001642409">
    <property type="component" value="Unassembled WGS sequence"/>
</dbReference>
<organism evidence="2">
    <name type="scientific">Hexamita inflata</name>
    <dbReference type="NCBI Taxonomy" id="28002"/>
    <lineage>
        <taxon>Eukaryota</taxon>
        <taxon>Metamonada</taxon>
        <taxon>Diplomonadida</taxon>
        <taxon>Hexamitidae</taxon>
        <taxon>Hexamitinae</taxon>
        <taxon>Hexamita</taxon>
    </lineage>
</organism>
<comment type="caution">
    <text evidence="2">The sequence shown here is derived from an EMBL/GenBank/DDBJ whole genome shotgun (WGS) entry which is preliminary data.</text>
</comment>
<evidence type="ECO:0000313" key="4">
    <source>
        <dbReference type="Proteomes" id="UP001642409"/>
    </source>
</evidence>
<evidence type="ECO:0000313" key="2">
    <source>
        <dbReference type="EMBL" id="CAI9973064.1"/>
    </source>
</evidence>
<evidence type="ECO:0000256" key="1">
    <source>
        <dbReference type="SAM" id="SignalP"/>
    </source>
</evidence>
<reference evidence="2" key="1">
    <citation type="submission" date="2023-06" db="EMBL/GenBank/DDBJ databases">
        <authorList>
            <person name="Kurt Z."/>
        </authorList>
    </citation>
    <scope>NUCLEOTIDE SEQUENCE</scope>
</reference>
<reference evidence="3 4" key="2">
    <citation type="submission" date="2024-07" db="EMBL/GenBank/DDBJ databases">
        <authorList>
            <person name="Akdeniz Z."/>
        </authorList>
    </citation>
    <scope>NUCLEOTIDE SEQUENCE [LARGE SCALE GENOMIC DNA]</scope>
</reference>
<keyword evidence="1" id="KW-0732">Signal</keyword>
<dbReference type="AlphaFoldDB" id="A0AA86R7E1"/>
<name>A0AA86R7E1_9EUKA</name>
<evidence type="ECO:0000313" key="3">
    <source>
        <dbReference type="EMBL" id="CAL6022549.1"/>
    </source>
</evidence>
<accession>A0AA86R7E1</accession>
<gene>
    <name evidence="3" type="ORF">HINF_LOCUS28702</name>
    <name evidence="2" type="ORF">HINF_LOCUS60709</name>
</gene>
<dbReference type="EMBL" id="CATOUU010001118">
    <property type="protein sequence ID" value="CAI9973064.1"/>
    <property type="molecule type" value="Genomic_DNA"/>
</dbReference>
<dbReference type="EMBL" id="CAXDID020000091">
    <property type="protein sequence ID" value="CAL6022549.1"/>
    <property type="molecule type" value="Genomic_DNA"/>
</dbReference>
<keyword evidence="4" id="KW-1185">Reference proteome</keyword>
<sequence length="120" mass="13985">MLSTTWWMLERLSIFSSVGSAFGCLNTSNFSENQGLLDDKIGDCNQEEITEMFWQTKESRNCCISEFNRIFGTTYIHQIYITVNKQAEVSIRKLFSYSRILLLLRVQLLNITFNSFFAVQ</sequence>
<feature type="signal peptide" evidence="1">
    <location>
        <begin position="1"/>
        <end position="23"/>
    </location>
</feature>
<feature type="chain" id="PRO_5041692616" evidence="1">
    <location>
        <begin position="24"/>
        <end position="120"/>
    </location>
</feature>